<protein>
    <recommendedName>
        <fullName evidence="1">THAP4-like heme-binding domain-containing protein</fullName>
    </recommendedName>
</protein>
<proteinExistence type="predicted"/>
<evidence type="ECO:0000313" key="2">
    <source>
        <dbReference type="EMBL" id="BDZ59495.1"/>
    </source>
</evidence>
<gene>
    <name evidence="2" type="ORF">GCM10025872_31520</name>
</gene>
<dbReference type="Pfam" id="PF08768">
    <property type="entry name" value="THAP4_heme-bd"/>
    <property type="match status" value="1"/>
</dbReference>
<accession>A0ABN6YUI2</accession>
<reference evidence="2" key="1">
    <citation type="journal article" date="2014" name="Int. J. Syst. Evol. Microbiol.">
        <title>Complete genome of a new Firmicutes species belonging to the dominant human colonic microbiota ('Ruminococcus bicirculans') reveals two chromosomes and a selective capacity to utilize plant glucans.</title>
        <authorList>
            <consortium name="NISC Comparative Sequencing Program"/>
            <person name="Wegmann U."/>
            <person name="Louis P."/>
            <person name="Goesmann A."/>
            <person name="Henrissat B."/>
            <person name="Duncan S.H."/>
            <person name="Flint H.J."/>
        </authorList>
    </citation>
    <scope>NUCLEOTIDE SEQUENCE</scope>
    <source>
        <strain evidence="2">NBRC 110608</strain>
    </source>
</reference>
<dbReference type="InterPro" id="IPR045165">
    <property type="entry name" value="Nitrobindin"/>
</dbReference>
<organism evidence="2">
    <name type="scientific">Barrientosiimonas endolithica</name>
    <dbReference type="NCBI Taxonomy" id="1535208"/>
    <lineage>
        <taxon>Bacteria</taxon>
        <taxon>Bacillati</taxon>
        <taxon>Actinomycetota</taxon>
        <taxon>Actinomycetes</taxon>
        <taxon>Micrococcales</taxon>
        <taxon>Dermacoccaceae</taxon>
        <taxon>Barrientosiimonas</taxon>
    </lineage>
</organism>
<reference evidence="2" key="2">
    <citation type="submission" date="2023-02" db="EMBL/GenBank/DDBJ databases">
        <authorList>
            <person name="Sun Q."/>
            <person name="Mori K."/>
        </authorList>
    </citation>
    <scope>NUCLEOTIDE SEQUENCE</scope>
    <source>
        <strain evidence="2">NBRC 110608</strain>
    </source>
</reference>
<sequence length="138" mass="15458">MLGYPGVDSVNFVQEIECRHDKQPFLSWSARMWEVGDDGERGKPLATELGFWRPLPDNEVELLLAHPTGVVEMYVGTTEPAKAQLQTDAVVRSPQAEEYTAATRLYGYVHSNLMWAMDMAAKGQPLQTYASAELQRAQ</sequence>
<dbReference type="CDD" id="cd07828">
    <property type="entry name" value="lipocalin_heme-bd-THAP4-like"/>
    <property type="match status" value="1"/>
</dbReference>
<feature type="domain" description="THAP4-like heme-binding" evidence="1">
    <location>
        <begin position="3"/>
        <end position="136"/>
    </location>
</feature>
<dbReference type="PANTHER" id="PTHR15854">
    <property type="entry name" value="THAP4 PROTEIN"/>
    <property type="match status" value="1"/>
</dbReference>
<dbReference type="EMBL" id="AP027735">
    <property type="protein sequence ID" value="BDZ59495.1"/>
    <property type="molecule type" value="Genomic_DNA"/>
</dbReference>
<dbReference type="InterPro" id="IPR014878">
    <property type="entry name" value="THAP4-like_heme-bd"/>
</dbReference>
<evidence type="ECO:0000259" key="1">
    <source>
        <dbReference type="Pfam" id="PF08768"/>
    </source>
</evidence>
<name>A0ABN6YUI2_9MICO</name>
<dbReference type="PANTHER" id="PTHR15854:SF4">
    <property type="entry name" value="PEROXYNITRITE ISOMERASE THAP4"/>
    <property type="match status" value="1"/>
</dbReference>
<dbReference type="RefSeq" id="WP_350226993.1">
    <property type="nucleotide sequence ID" value="NZ_AP027735.1"/>
</dbReference>